<protein>
    <recommendedName>
        <fullName evidence="3">SAM domain-containing protein</fullName>
    </recommendedName>
</protein>
<comment type="caution">
    <text evidence="4">The sequence shown here is derived from an EMBL/GenBank/DDBJ whole genome shotgun (WGS) entry which is preliminary data.</text>
</comment>
<dbReference type="SUPFAM" id="SSF47769">
    <property type="entry name" value="SAM/Pointed domain"/>
    <property type="match status" value="1"/>
</dbReference>
<dbReference type="InterPro" id="IPR001660">
    <property type="entry name" value="SAM"/>
</dbReference>
<dbReference type="PANTHER" id="PTHR47032">
    <property type="entry name" value="UDP-D-XYLOSE:L-FUCOSE ALPHA-1,3-D-XYLOSYLTRANSFERASE-RELATED"/>
    <property type="match status" value="1"/>
</dbReference>
<evidence type="ECO:0000256" key="2">
    <source>
        <dbReference type="SAM" id="MobiDB-lite"/>
    </source>
</evidence>
<dbReference type="Pfam" id="PF03407">
    <property type="entry name" value="Nucleotid_trans"/>
    <property type="match status" value="1"/>
</dbReference>
<dbReference type="InterPro" id="IPR005069">
    <property type="entry name" value="Nucl-diP-sugar_transferase"/>
</dbReference>
<feature type="compositionally biased region" description="Low complexity" evidence="2">
    <location>
        <begin position="47"/>
        <end position="58"/>
    </location>
</feature>
<dbReference type="AlphaFoldDB" id="A0A813ISG0"/>
<evidence type="ECO:0000256" key="1">
    <source>
        <dbReference type="ARBA" id="ARBA00007033"/>
    </source>
</evidence>
<name>A0A813ISG0_POLGL</name>
<comment type="similarity">
    <text evidence="1">Belongs to the glycosyltransferase 77 family.</text>
</comment>
<sequence length="446" mass="50780">MLQGLSDDDLKSELGVATLGHRRKILRAFQELQSCAQEGGRGKTGNNDDNNNNKNNNDISSASSTTRDRDQAVGIASASASPDFLLHFSLEDEAMLRRLAGDGQPLLLTWTTGEKKYSDFALNLGLSVRRNVGAELERRLVVIALDRQAQATMRSNNFQSVLFEITGDRRDAIWKFRYMVVHTMSHLGISSLVVDSDIVVMSDPFLAIHGDADLEISTDHFHPELDLWDQRFRDEDHLNVGVMFAKASEQVKQFMLEFLEEYNESMIAGIERDSFDQRSFCRFVKQRLFHMDSDPVHALYGVDQVFRNDAARHKTQQPLRIRALDPVVFAHGMNFFWLRAHTAPGRQKTLATVHANAITPKDYFLRDRGLWYLDDFAESFEEARFMTYEHPKGLSLGEDFQYLAEAVTVAVALERKLILPNTELCELPRSGALWSKCHAKPQRLHF</sequence>
<gene>
    <name evidence="4" type="ORF">PGLA2088_LOCUS12219</name>
</gene>
<dbReference type="EMBL" id="CAJNNW010014355">
    <property type="protein sequence ID" value="CAE8656531.1"/>
    <property type="molecule type" value="Genomic_DNA"/>
</dbReference>
<dbReference type="GO" id="GO:0016757">
    <property type="term" value="F:glycosyltransferase activity"/>
    <property type="evidence" value="ECO:0007669"/>
    <property type="project" value="TreeGrafter"/>
</dbReference>
<evidence type="ECO:0000259" key="3">
    <source>
        <dbReference type="PROSITE" id="PS50105"/>
    </source>
</evidence>
<reference evidence="4" key="1">
    <citation type="submission" date="2021-02" db="EMBL/GenBank/DDBJ databases">
        <authorList>
            <person name="Dougan E. K."/>
            <person name="Rhodes N."/>
            <person name="Thang M."/>
            <person name="Chan C."/>
        </authorList>
    </citation>
    <scope>NUCLEOTIDE SEQUENCE</scope>
</reference>
<dbReference type="GO" id="GO:0005794">
    <property type="term" value="C:Golgi apparatus"/>
    <property type="evidence" value="ECO:0007669"/>
    <property type="project" value="TreeGrafter"/>
</dbReference>
<dbReference type="Proteomes" id="UP000626109">
    <property type="component" value="Unassembled WGS sequence"/>
</dbReference>
<dbReference type="PROSITE" id="PS50105">
    <property type="entry name" value="SAM_DOMAIN"/>
    <property type="match status" value="1"/>
</dbReference>
<dbReference type="Pfam" id="PF07647">
    <property type="entry name" value="SAM_2"/>
    <property type="match status" value="1"/>
</dbReference>
<dbReference type="SUPFAM" id="SSF53448">
    <property type="entry name" value="Nucleotide-diphospho-sugar transferases"/>
    <property type="match status" value="1"/>
</dbReference>
<evidence type="ECO:0000313" key="5">
    <source>
        <dbReference type="Proteomes" id="UP000626109"/>
    </source>
</evidence>
<proteinExistence type="inferred from homology"/>
<dbReference type="InterPro" id="IPR029044">
    <property type="entry name" value="Nucleotide-diphossugar_trans"/>
</dbReference>
<evidence type="ECO:0000313" key="4">
    <source>
        <dbReference type="EMBL" id="CAE8656531.1"/>
    </source>
</evidence>
<dbReference type="PANTHER" id="PTHR47032:SF1">
    <property type="entry name" value="UDP-D-XYLOSE:L-FUCOSE ALPHA-1,3-D-XYLOSYLTRANSFERASE-RELATED"/>
    <property type="match status" value="1"/>
</dbReference>
<accession>A0A813ISG0</accession>
<organism evidence="4 5">
    <name type="scientific">Polarella glacialis</name>
    <name type="common">Dinoflagellate</name>
    <dbReference type="NCBI Taxonomy" id="89957"/>
    <lineage>
        <taxon>Eukaryota</taxon>
        <taxon>Sar</taxon>
        <taxon>Alveolata</taxon>
        <taxon>Dinophyceae</taxon>
        <taxon>Suessiales</taxon>
        <taxon>Suessiaceae</taxon>
        <taxon>Polarella</taxon>
    </lineage>
</organism>
<feature type="domain" description="SAM" evidence="3">
    <location>
        <begin position="1"/>
        <end position="35"/>
    </location>
</feature>
<dbReference type="InterPro" id="IPR013761">
    <property type="entry name" value="SAM/pointed_sf"/>
</dbReference>
<dbReference type="Gene3D" id="1.10.150.50">
    <property type="entry name" value="Transcription Factor, Ets-1"/>
    <property type="match status" value="1"/>
</dbReference>
<dbReference type="InterPro" id="IPR052636">
    <property type="entry name" value="UDP-D-xylose:L-fucose_XylT"/>
</dbReference>
<feature type="region of interest" description="Disordered" evidence="2">
    <location>
        <begin position="37"/>
        <end position="72"/>
    </location>
</feature>